<dbReference type="Proteomes" id="UP000059680">
    <property type="component" value="Chromosome 5"/>
</dbReference>
<protein>
    <submittedName>
        <fullName evidence="2">Os05g0119300 protein</fullName>
    </submittedName>
</protein>
<proteinExistence type="predicted"/>
<sequence>MGILLTRDTLLRATRRRRERTRLLRGLIPLLLGLTLHHLGHTLHSMGTLSLVATLHLVVTPNMVATLLRATPDHLGTRAAMGVAVEDTWEQCWLEAPLRLLQPMGHTRSLLMAMVDTWAMEAMEALVVTAMATAVTTAASSSMASTATMASSSMASMGTACSVVASSRSGSNAHDLIMLELCLGFN</sequence>
<reference evidence="2 3" key="2">
    <citation type="journal article" date="2013" name="Plant Cell Physiol.">
        <title>Rice Annotation Project Database (RAP-DB): an integrative and interactive database for rice genomics.</title>
        <authorList>
            <person name="Sakai H."/>
            <person name="Lee S.S."/>
            <person name="Tanaka T."/>
            <person name="Numa H."/>
            <person name="Kim J."/>
            <person name="Kawahara Y."/>
            <person name="Wakimoto H."/>
            <person name="Yang C.C."/>
            <person name="Iwamoto M."/>
            <person name="Abe T."/>
            <person name="Yamada Y."/>
            <person name="Muto A."/>
            <person name="Inokuchi H."/>
            <person name="Ikemura T."/>
            <person name="Matsumoto T."/>
            <person name="Sasaki T."/>
            <person name="Itoh T."/>
        </authorList>
    </citation>
    <scope>NUCLEOTIDE SEQUENCE [LARGE SCALE GENOMIC DNA]</scope>
    <source>
        <strain evidence="3">cv. Nipponbare</strain>
    </source>
</reference>
<name>A0A0P0WHG7_ORYSJ</name>
<keyword evidence="1" id="KW-1133">Transmembrane helix</keyword>
<reference evidence="3" key="1">
    <citation type="journal article" date="2005" name="Nature">
        <title>The map-based sequence of the rice genome.</title>
        <authorList>
            <consortium name="International rice genome sequencing project (IRGSP)"/>
            <person name="Matsumoto T."/>
            <person name="Wu J."/>
            <person name="Kanamori H."/>
            <person name="Katayose Y."/>
            <person name="Fujisawa M."/>
            <person name="Namiki N."/>
            <person name="Mizuno H."/>
            <person name="Yamamoto K."/>
            <person name="Antonio B.A."/>
            <person name="Baba T."/>
            <person name="Sakata K."/>
            <person name="Nagamura Y."/>
            <person name="Aoki H."/>
            <person name="Arikawa K."/>
            <person name="Arita K."/>
            <person name="Bito T."/>
            <person name="Chiden Y."/>
            <person name="Fujitsuka N."/>
            <person name="Fukunaka R."/>
            <person name="Hamada M."/>
            <person name="Harada C."/>
            <person name="Hayashi A."/>
            <person name="Hijishita S."/>
            <person name="Honda M."/>
            <person name="Hosokawa S."/>
            <person name="Ichikawa Y."/>
            <person name="Idonuma A."/>
            <person name="Iijima M."/>
            <person name="Ikeda M."/>
            <person name="Ikeno M."/>
            <person name="Ito K."/>
            <person name="Ito S."/>
            <person name="Ito T."/>
            <person name="Ito Y."/>
            <person name="Ito Y."/>
            <person name="Iwabuchi A."/>
            <person name="Kamiya K."/>
            <person name="Karasawa W."/>
            <person name="Kurita K."/>
            <person name="Katagiri S."/>
            <person name="Kikuta A."/>
            <person name="Kobayashi H."/>
            <person name="Kobayashi N."/>
            <person name="Machita K."/>
            <person name="Maehara T."/>
            <person name="Masukawa M."/>
            <person name="Mizubayashi T."/>
            <person name="Mukai Y."/>
            <person name="Nagasaki H."/>
            <person name="Nagata Y."/>
            <person name="Naito S."/>
            <person name="Nakashima M."/>
            <person name="Nakama Y."/>
            <person name="Nakamichi Y."/>
            <person name="Nakamura M."/>
            <person name="Meguro A."/>
            <person name="Negishi M."/>
            <person name="Ohta I."/>
            <person name="Ohta T."/>
            <person name="Okamoto M."/>
            <person name="Ono N."/>
            <person name="Saji S."/>
            <person name="Sakaguchi M."/>
            <person name="Sakai K."/>
            <person name="Shibata M."/>
            <person name="Shimokawa T."/>
            <person name="Song J."/>
            <person name="Takazaki Y."/>
            <person name="Terasawa K."/>
            <person name="Tsugane M."/>
            <person name="Tsuji K."/>
            <person name="Ueda S."/>
            <person name="Waki K."/>
            <person name="Yamagata H."/>
            <person name="Yamamoto M."/>
            <person name="Yamamoto S."/>
            <person name="Yamane H."/>
            <person name="Yoshiki S."/>
            <person name="Yoshihara R."/>
            <person name="Yukawa K."/>
            <person name="Zhong H."/>
            <person name="Yano M."/>
            <person name="Yuan Q."/>
            <person name="Ouyang S."/>
            <person name="Liu J."/>
            <person name="Jones K.M."/>
            <person name="Gansberger K."/>
            <person name="Moffat K."/>
            <person name="Hill J."/>
            <person name="Bera J."/>
            <person name="Fadrosh D."/>
            <person name="Jin S."/>
            <person name="Johri S."/>
            <person name="Kim M."/>
            <person name="Overton L."/>
            <person name="Reardon M."/>
            <person name="Tsitrin T."/>
            <person name="Vuong H."/>
            <person name="Weaver B."/>
            <person name="Ciecko A."/>
            <person name="Tallon L."/>
            <person name="Jackson J."/>
            <person name="Pai G."/>
            <person name="Aken S.V."/>
            <person name="Utterback T."/>
            <person name="Reidmuller S."/>
            <person name="Feldblyum T."/>
            <person name="Hsiao J."/>
            <person name="Zismann V."/>
            <person name="Iobst S."/>
            <person name="de Vazeille A.R."/>
            <person name="Buell C.R."/>
            <person name="Ying K."/>
            <person name="Li Y."/>
            <person name="Lu T."/>
            <person name="Huang Y."/>
            <person name="Zhao Q."/>
            <person name="Feng Q."/>
            <person name="Zhang L."/>
            <person name="Zhu J."/>
            <person name="Weng Q."/>
            <person name="Mu J."/>
            <person name="Lu Y."/>
            <person name="Fan D."/>
            <person name="Liu Y."/>
            <person name="Guan J."/>
            <person name="Zhang Y."/>
            <person name="Yu S."/>
            <person name="Liu X."/>
            <person name="Zhang Y."/>
            <person name="Hong G."/>
            <person name="Han B."/>
            <person name="Choisne N."/>
            <person name="Demange N."/>
            <person name="Orjeda G."/>
            <person name="Samain S."/>
            <person name="Cattolico L."/>
            <person name="Pelletier E."/>
            <person name="Couloux A."/>
            <person name="Segurens B."/>
            <person name="Wincker P."/>
            <person name="D'Hont A."/>
            <person name="Scarpelli C."/>
            <person name="Weissenbach J."/>
            <person name="Salanoubat M."/>
            <person name="Quetier F."/>
            <person name="Yu Y."/>
            <person name="Kim H.R."/>
            <person name="Rambo T."/>
            <person name="Currie J."/>
            <person name="Collura K."/>
            <person name="Luo M."/>
            <person name="Yang T."/>
            <person name="Ammiraju J.S.S."/>
            <person name="Engler F."/>
            <person name="Soderlund C."/>
            <person name="Wing R.A."/>
            <person name="Palmer L.E."/>
            <person name="de la Bastide M."/>
            <person name="Spiegel L."/>
            <person name="Nascimento L."/>
            <person name="Zutavern T."/>
            <person name="O'Shaughnessy A."/>
            <person name="Dike S."/>
            <person name="Dedhia N."/>
            <person name="Preston R."/>
            <person name="Balija V."/>
            <person name="McCombie W.R."/>
            <person name="Chow T."/>
            <person name="Chen H."/>
            <person name="Chung M."/>
            <person name="Chen C."/>
            <person name="Shaw J."/>
            <person name="Wu H."/>
            <person name="Hsiao K."/>
            <person name="Chao Y."/>
            <person name="Chu M."/>
            <person name="Cheng C."/>
            <person name="Hour A."/>
            <person name="Lee P."/>
            <person name="Lin S."/>
            <person name="Lin Y."/>
            <person name="Liou J."/>
            <person name="Liu S."/>
            <person name="Hsing Y."/>
            <person name="Raghuvanshi S."/>
            <person name="Mohanty A."/>
            <person name="Bharti A.K."/>
            <person name="Gaur A."/>
            <person name="Gupta V."/>
            <person name="Kumar D."/>
            <person name="Ravi V."/>
            <person name="Vij S."/>
            <person name="Kapur A."/>
            <person name="Khurana P."/>
            <person name="Khurana P."/>
            <person name="Khurana J.P."/>
            <person name="Tyagi A.K."/>
            <person name="Gaikwad K."/>
            <person name="Singh A."/>
            <person name="Dalal V."/>
            <person name="Srivastava S."/>
            <person name="Dixit A."/>
            <person name="Pal A.K."/>
            <person name="Ghazi I.A."/>
            <person name="Yadav M."/>
            <person name="Pandit A."/>
            <person name="Bhargava A."/>
            <person name="Sureshbabu K."/>
            <person name="Batra K."/>
            <person name="Sharma T.R."/>
            <person name="Mohapatra T."/>
            <person name="Singh N.K."/>
            <person name="Messing J."/>
            <person name="Nelson A.B."/>
            <person name="Fuks G."/>
            <person name="Kavchok S."/>
            <person name="Keizer G."/>
            <person name="Linton E."/>
            <person name="Llaca V."/>
            <person name="Song R."/>
            <person name="Tanyolac B."/>
            <person name="Young S."/>
            <person name="Ho-Il K."/>
            <person name="Hahn J.H."/>
            <person name="Sangsakoo G."/>
            <person name="Vanavichit A."/>
            <person name="de Mattos Luiz.A.T."/>
            <person name="Zimmer P.D."/>
            <person name="Malone G."/>
            <person name="Dellagostin O."/>
            <person name="de Oliveira A.C."/>
            <person name="Bevan M."/>
            <person name="Bancroft I."/>
            <person name="Minx P."/>
            <person name="Cordum H."/>
            <person name="Wilson R."/>
            <person name="Cheng Z."/>
            <person name="Jin W."/>
            <person name="Jiang J."/>
            <person name="Leong S.A."/>
            <person name="Iwama H."/>
            <person name="Gojobori T."/>
            <person name="Itoh T."/>
            <person name="Niimura Y."/>
            <person name="Fujii Y."/>
            <person name="Habara T."/>
            <person name="Sakai H."/>
            <person name="Sato Y."/>
            <person name="Wilson G."/>
            <person name="Kumar K."/>
            <person name="McCouch S."/>
            <person name="Juretic N."/>
            <person name="Hoen D."/>
            <person name="Wright S."/>
            <person name="Bruskiewich R."/>
            <person name="Bureau T."/>
            <person name="Miyao A."/>
            <person name="Hirochika H."/>
            <person name="Nishikawa T."/>
            <person name="Kadowaki K."/>
            <person name="Sugiura M."/>
            <person name="Burr B."/>
            <person name="Sasaki T."/>
        </authorList>
    </citation>
    <scope>NUCLEOTIDE SEQUENCE [LARGE SCALE GENOMIC DNA]</scope>
    <source>
        <strain evidence="3">cv. Nipponbare</strain>
    </source>
</reference>
<feature type="transmembrane region" description="Helical" evidence="1">
    <location>
        <begin position="21"/>
        <end position="40"/>
    </location>
</feature>
<dbReference type="ExpressionAtlas" id="A0A0P0WHG7">
    <property type="expression patterns" value="baseline and differential"/>
</dbReference>
<dbReference type="Gramene" id="Os05t0119300-01">
    <property type="protein sequence ID" value="Os05t0119300-01"/>
    <property type="gene ID" value="Os05g0119300"/>
</dbReference>
<dbReference type="STRING" id="39947.A0A0P0WHG7"/>
<keyword evidence="3" id="KW-1185">Reference proteome</keyword>
<keyword evidence="1" id="KW-0812">Transmembrane</keyword>
<dbReference type="PaxDb" id="39947-A0A0P0WHG7"/>
<gene>
    <name evidence="2" type="ordered locus">Os05g0119300</name>
    <name evidence="2" type="ORF">OSNPB_050119300</name>
</gene>
<dbReference type="AlphaFoldDB" id="A0A0P0WHG7"/>
<evidence type="ECO:0000256" key="1">
    <source>
        <dbReference type="SAM" id="Phobius"/>
    </source>
</evidence>
<dbReference type="EMBL" id="AP014961">
    <property type="protein sequence ID" value="BAS91999.1"/>
    <property type="molecule type" value="Genomic_DNA"/>
</dbReference>
<reference evidence="2 3" key="3">
    <citation type="journal article" date="2013" name="Rice">
        <title>Improvement of the Oryza sativa Nipponbare reference genome using next generation sequence and optical map data.</title>
        <authorList>
            <person name="Kawahara Y."/>
            <person name="de la Bastide M."/>
            <person name="Hamilton J.P."/>
            <person name="Kanamori H."/>
            <person name="McCombie W.R."/>
            <person name="Ouyang S."/>
            <person name="Schwartz D.C."/>
            <person name="Tanaka T."/>
            <person name="Wu J."/>
            <person name="Zhou S."/>
            <person name="Childs K.L."/>
            <person name="Davidson R.M."/>
            <person name="Lin H."/>
            <person name="Quesada-Ocampo L."/>
            <person name="Vaillancourt B."/>
            <person name="Sakai H."/>
            <person name="Lee S.S."/>
            <person name="Kim J."/>
            <person name="Numa H."/>
            <person name="Itoh T."/>
            <person name="Buell C.R."/>
            <person name="Matsumoto T."/>
        </authorList>
    </citation>
    <scope>NUCLEOTIDE SEQUENCE [LARGE SCALE GENOMIC DNA]</scope>
    <source>
        <strain evidence="3">cv. Nipponbare</strain>
    </source>
</reference>
<evidence type="ECO:0000313" key="2">
    <source>
        <dbReference type="EMBL" id="BAS91999.1"/>
    </source>
</evidence>
<dbReference type="InParanoid" id="A0A0P0WHG7"/>
<evidence type="ECO:0000313" key="3">
    <source>
        <dbReference type="Proteomes" id="UP000059680"/>
    </source>
</evidence>
<keyword evidence="1" id="KW-0472">Membrane</keyword>
<accession>A0A0P0WHG7</accession>
<organism evidence="2 3">
    <name type="scientific">Oryza sativa subsp. japonica</name>
    <name type="common">Rice</name>
    <dbReference type="NCBI Taxonomy" id="39947"/>
    <lineage>
        <taxon>Eukaryota</taxon>
        <taxon>Viridiplantae</taxon>
        <taxon>Streptophyta</taxon>
        <taxon>Embryophyta</taxon>
        <taxon>Tracheophyta</taxon>
        <taxon>Spermatophyta</taxon>
        <taxon>Magnoliopsida</taxon>
        <taxon>Liliopsida</taxon>
        <taxon>Poales</taxon>
        <taxon>Poaceae</taxon>
        <taxon>BOP clade</taxon>
        <taxon>Oryzoideae</taxon>
        <taxon>Oryzeae</taxon>
        <taxon>Oryzinae</taxon>
        <taxon>Oryza</taxon>
        <taxon>Oryza sativa</taxon>
    </lineage>
</organism>